<evidence type="ECO:0000256" key="1">
    <source>
        <dbReference type="SAM" id="MobiDB-lite"/>
    </source>
</evidence>
<proteinExistence type="predicted"/>
<evidence type="ECO:0000313" key="2">
    <source>
        <dbReference type="EMBL" id="GBP82406.1"/>
    </source>
</evidence>
<comment type="caution">
    <text evidence="2">The sequence shown here is derived from an EMBL/GenBank/DDBJ whole genome shotgun (WGS) entry which is preliminary data.</text>
</comment>
<feature type="compositionally biased region" description="Basic residues" evidence="1">
    <location>
        <begin position="1"/>
        <end position="11"/>
    </location>
</feature>
<name>A0A4C1Z1D7_EUMVA</name>
<organism evidence="2 3">
    <name type="scientific">Eumeta variegata</name>
    <name type="common">Bagworm moth</name>
    <name type="synonym">Eumeta japonica</name>
    <dbReference type="NCBI Taxonomy" id="151549"/>
    <lineage>
        <taxon>Eukaryota</taxon>
        <taxon>Metazoa</taxon>
        <taxon>Ecdysozoa</taxon>
        <taxon>Arthropoda</taxon>
        <taxon>Hexapoda</taxon>
        <taxon>Insecta</taxon>
        <taxon>Pterygota</taxon>
        <taxon>Neoptera</taxon>
        <taxon>Endopterygota</taxon>
        <taxon>Lepidoptera</taxon>
        <taxon>Glossata</taxon>
        <taxon>Ditrysia</taxon>
        <taxon>Tineoidea</taxon>
        <taxon>Psychidae</taxon>
        <taxon>Oiketicinae</taxon>
        <taxon>Eumeta</taxon>
    </lineage>
</organism>
<sequence length="202" mass="21904">MSKVNCHKRNRIHDLNKYNQTHTKRLALSPAQAVRAHIRAALRSRTSSREGVTISPFCPGLTAREDYGGPKITGSPNSRSGPCALSPTLITTFAGSWNYPGSSAMGNEMVNAAGTGVTLDLADFGGRDSLQLMPQSRTRYGPKTKTSEHVFEILKFEEIGGVTVEIDTSARRTRNSRQHRASGVGGDAGWGRSVNQQNKYNG</sequence>
<dbReference type="AlphaFoldDB" id="A0A4C1Z1D7"/>
<evidence type="ECO:0000313" key="3">
    <source>
        <dbReference type="Proteomes" id="UP000299102"/>
    </source>
</evidence>
<accession>A0A4C1Z1D7</accession>
<dbReference type="EMBL" id="BGZK01001562">
    <property type="protein sequence ID" value="GBP82406.1"/>
    <property type="molecule type" value="Genomic_DNA"/>
</dbReference>
<dbReference type="Proteomes" id="UP000299102">
    <property type="component" value="Unassembled WGS sequence"/>
</dbReference>
<reference evidence="2 3" key="1">
    <citation type="journal article" date="2019" name="Commun. Biol.">
        <title>The bagworm genome reveals a unique fibroin gene that provides high tensile strength.</title>
        <authorList>
            <person name="Kono N."/>
            <person name="Nakamura H."/>
            <person name="Ohtoshi R."/>
            <person name="Tomita M."/>
            <person name="Numata K."/>
            <person name="Arakawa K."/>
        </authorList>
    </citation>
    <scope>NUCLEOTIDE SEQUENCE [LARGE SCALE GENOMIC DNA]</scope>
</reference>
<feature type="compositionally biased region" description="Basic residues" evidence="1">
    <location>
        <begin position="171"/>
        <end position="180"/>
    </location>
</feature>
<keyword evidence="3" id="KW-1185">Reference proteome</keyword>
<feature type="region of interest" description="Disordered" evidence="1">
    <location>
        <begin position="1"/>
        <end position="21"/>
    </location>
</feature>
<gene>
    <name evidence="2" type="ORF">EVAR_49717_1</name>
</gene>
<feature type="region of interest" description="Disordered" evidence="1">
    <location>
        <begin position="170"/>
        <end position="202"/>
    </location>
</feature>
<feature type="compositionally biased region" description="Polar residues" evidence="1">
    <location>
        <begin position="193"/>
        <end position="202"/>
    </location>
</feature>
<protein>
    <submittedName>
        <fullName evidence="2">Uncharacterized protein</fullName>
    </submittedName>
</protein>